<dbReference type="OrthoDB" id="5792636at2759"/>
<dbReference type="EMBL" id="UZAH01028894">
    <property type="protein sequence ID" value="VDP03007.1"/>
    <property type="molecule type" value="Genomic_DNA"/>
</dbReference>
<dbReference type="PANTHER" id="PTHR13532:SF3">
    <property type="entry name" value="INTEGRATOR COMPLEX SUBUNIT 14"/>
    <property type="match status" value="1"/>
</dbReference>
<dbReference type="AlphaFoldDB" id="A0A3P7ZMF4"/>
<dbReference type="WBParaSite" id="HPBE_0001551801-mRNA-1">
    <property type="protein sequence ID" value="HPBE_0001551801-mRNA-1"/>
    <property type="gene ID" value="HPBE_0001551801"/>
</dbReference>
<name>A0A3P7ZMF4_HELPZ</name>
<sequence>MVFYLLLDGSESSALVQNEKIRDERNSIYLQILKELVDTLISRNKEIYLEVYWGNTVCVRSSVANDAVLPKVEEAMKSNKGNLHLGRLFGRIRSRMKREDAVLLLTDAATFKADITSYPAGMIFAVVVDLLEPNPDQLSELKELTTTSNTGKLRDADQGVLRYSNYNDASRVVGDLTKSLLDRDFTTLHVGNLRASVSLYPSDGEDVPEIIEVIGFVRSMNMVNIPVDDVQFITPSPIQAYSARGSENCPPDSDDQPEFVRTEEQDGGDLLGTIGPALLDTECVAIALIDESKYACITAERVGEDFCLILNKFPERMPEFVPDFSTLIAGPDEQGEPLHFTTLQGAAPSYGPVVQSWVREHGFNMDFQKMMRLLRKLPDRPHLFYVEVNRFRKYALAIGMDHVLHEAARIIREEIGPLNAVAQKHGAYVATAFEMENPRDTPEIAQL</sequence>
<dbReference type="PANTHER" id="PTHR13532">
    <property type="match status" value="1"/>
</dbReference>
<dbReference type="GO" id="GO:0034472">
    <property type="term" value="P:snRNA 3'-end processing"/>
    <property type="evidence" value="ECO:0007669"/>
    <property type="project" value="TreeGrafter"/>
</dbReference>
<gene>
    <name evidence="2" type="ORF">HPBE_LOCUS15517</name>
</gene>
<reference evidence="2 3" key="1">
    <citation type="submission" date="2018-11" db="EMBL/GenBank/DDBJ databases">
        <authorList>
            <consortium name="Pathogen Informatics"/>
        </authorList>
    </citation>
    <scope>NUCLEOTIDE SEQUENCE [LARGE SCALE GENOMIC DNA]</scope>
</reference>
<dbReference type="InterPro" id="IPR046471">
    <property type="entry name" value="IntS14_C"/>
</dbReference>
<evidence type="ECO:0000259" key="1">
    <source>
        <dbReference type="Pfam" id="PF20504"/>
    </source>
</evidence>
<dbReference type="Pfam" id="PF20504">
    <property type="entry name" value="IntS14_C"/>
    <property type="match status" value="1"/>
</dbReference>
<dbReference type="GO" id="GO:0032039">
    <property type="term" value="C:integrator complex"/>
    <property type="evidence" value="ECO:0007669"/>
    <property type="project" value="InterPro"/>
</dbReference>
<evidence type="ECO:0000313" key="4">
    <source>
        <dbReference type="WBParaSite" id="HPBE_0001551801-mRNA-1"/>
    </source>
</evidence>
<organism evidence="2">
    <name type="scientific">Heligmosomoides polygyrus</name>
    <name type="common">Parasitic roundworm</name>
    <dbReference type="NCBI Taxonomy" id="6339"/>
    <lineage>
        <taxon>Eukaryota</taxon>
        <taxon>Metazoa</taxon>
        <taxon>Ecdysozoa</taxon>
        <taxon>Nematoda</taxon>
        <taxon>Chromadorea</taxon>
        <taxon>Rhabditida</taxon>
        <taxon>Rhabditina</taxon>
        <taxon>Rhabditomorpha</taxon>
        <taxon>Strongyloidea</taxon>
        <taxon>Heligmosomidae</taxon>
        <taxon>Heligmosomoides</taxon>
    </lineage>
</organism>
<reference evidence="4" key="2">
    <citation type="submission" date="2019-09" db="UniProtKB">
        <authorList>
            <consortium name="WormBaseParasite"/>
        </authorList>
    </citation>
    <scope>IDENTIFICATION</scope>
</reference>
<proteinExistence type="predicted"/>
<evidence type="ECO:0000313" key="2">
    <source>
        <dbReference type="EMBL" id="VDP03007.1"/>
    </source>
</evidence>
<protein>
    <submittedName>
        <fullName evidence="4">IntS14_C domain-containing protein</fullName>
    </submittedName>
</protein>
<keyword evidence="3" id="KW-1185">Reference proteome</keyword>
<accession>A0A3P7ZMF4</accession>
<dbReference type="InterPro" id="IPR039841">
    <property type="entry name" value="INTS14"/>
</dbReference>
<evidence type="ECO:0000313" key="3">
    <source>
        <dbReference type="Proteomes" id="UP000050761"/>
    </source>
</evidence>
<feature type="domain" description="Integrator complex subunit 14 C-terminal" evidence="1">
    <location>
        <begin position="356"/>
        <end position="422"/>
    </location>
</feature>
<dbReference type="Proteomes" id="UP000050761">
    <property type="component" value="Unassembled WGS sequence"/>
</dbReference>